<gene>
    <name evidence="1" type="ORF">PS732_05229</name>
</gene>
<reference evidence="1 2" key="1">
    <citation type="submission" date="2019-09" db="EMBL/GenBank/DDBJ databases">
        <authorList>
            <person name="Chandra G."/>
            <person name="Truman W A."/>
        </authorList>
    </citation>
    <scope>NUCLEOTIDE SEQUENCE [LARGE SCALE GENOMIC DNA]</scope>
    <source>
        <strain evidence="1">PS732</strain>
    </source>
</reference>
<dbReference type="AlphaFoldDB" id="A0ABD7VN61"/>
<accession>A0ABD7VN61</accession>
<protein>
    <submittedName>
        <fullName evidence="1">Uncharacterized protein</fullName>
    </submittedName>
</protein>
<sequence>MEAISGDLHFRSDGCALNPQNATIPAIIDDGAVSIVAKAIVPIRLGLLTLCECALCYWAAEMPLGRR</sequence>
<organism evidence="1 2">
    <name type="scientific">Pseudomonas fluorescens</name>
    <dbReference type="NCBI Taxonomy" id="294"/>
    <lineage>
        <taxon>Bacteria</taxon>
        <taxon>Pseudomonadati</taxon>
        <taxon>Pseudomonadota</taxon>
        <taxon>Gammaproteobacteria</taxon>
        <taxon>Pseudomonadales</taxon>
        <taxon>Pseudomonadaceae</taxon>
        <taxon>Pseudomonas</taxon>
    </lineage>
</organism>
<evidence type="ECO:0000313" key="2">
    <source>
        <dbReference type="Proteomes" id="UP000325779"/>
    </source>
</evidence>
<proteinExistence type="predicted"/>
<evidence type="ECO:0000313" key="1">
    <source>
        <dbReference type="EMBL" id="VVP47517.1"/>
    </source>
</evidence>
<comment type="caution">
    <text evidence="1">The sequence shown here is derived from an EMBL/GenBank/DDBJ whole genome shotgun (WGS) entry which is preliminary data.</text>
</comment>
<name>A0ABD7VN61_PSEFL</name>
<dbReference type="EMBL" id="CABVIJ010000035">
    <property type="protein sequence ID" value="VVP47517.1"/>
    <property type="molecule type" value="Genomic_DNA"/>
</dbReference>
<dbReference type="Proteomes" id="UP000325779">
    <property type="component" value="Unassembled WGS sequence"/>
</dbReference>